<name>A0A2X4URD3_9NOCA</name>
<evidence type="ECO:0000313" key="1">
    <source>
        <dbReference type="EMBL" id="SQI35580.1"/>
    </source>
</evidence>
<dbReference type="Proteomes" id="UP000249091">
    <property type="component" value="Chromosome 1"/>
</dbReference>
<gene>
    <name evidence="1" type="ORF">NCTC10994_03029</name>
</gene>
<dbReference type="RefSeq" id="WP_231922877.1">
    <property type="nucleotide sequence ID" value="NZ_JAFBBL010000001.1"/>
</dbReference>
<proteinExistence type="predicted"/>
<dbReference type="EMBL" id="LS483468">
    <property type="protein sequence ID" value="SQI35580.1"/>
    <property type="molecule type" value="Genomic_DNA"/>
</dbReference>
<keyword evidence="2" id="KW-1185">Reference proteome</keyword>
<reference evidence="1 2" key="1">
    <citation type="submission" date="2018-06" db="EMBL/GenBank/DDBJ databases">
        <authorList>
            <consortium name="Pathogen Informatics"/>
            <person name="Doyle S."/>
        </authorList>
    </citation>
    <scope>NUCLEOTIDE SEQUENCE [LARGE SCALE GENOMIC DNA]</scope>
    <source>
        <strain evidence="1 2">NCTC10994</strain>
    </source>
</reference>
<protein>
    <submittedName>
        <fullName evidence="1">Uncharacterized protein</fullName>
    </submittedName>
</protein>
<evidence type="ECO:0000313" key="2">
    <source>
        <dbReference type="Proteomes" id="UP000249091"/>
    </source>
</evidence>
<organism evidence="1 2">
    <name type="scientific">Rhodococcus coprophilus</name>
    <dbReference type="NCBI Taxonomy" id="38310"/>
    <lineage>
        <taxon>Bacteria</taxon>
        <taxon>Bacillati</taxon>
        <taxon>Actinomycetota</taxon>
        <taxon>Actinomycetes</taxon>
        <taxon>Mycobacteriales</taxon>
        <taxon>Nocardiaceae</taxon>
        <taxon>Rhodococcus</taxon>
    </lineage>
</organism>
<accession>A0A2X4URD3</accession>
<dbReference type="AlphaFoldDB" id="A0A2X4URD3"/>
<dbReference type="STRING" id="1219011.GCA_001895045_03702"/>
<sequence>MRYTGGWLYDQVAAGWEVVVLVPGNVDIRPLEILGATTVELESALKCSPHGPMPDTVAVAADLYENDARIRQGLLETLAKHPTTITMWGENVPSELDSRFGSKQHRLSRAARVFKAHALQAATDAPVHVGPTESFRTDSVGAMQTGTLTSIR</sequence>
<dbReference type="KEGG" id="rcr:NCTC10994_03029"/>